<feature type="transmembrane region" description="Helical" evidence="1">
    <location>
        <begin position="118"/>
        <end position="143"/>
    </location>
</feature>
<dbReference type="Pfam" id="PF21534">
    <property type="entry name" value="Rost"/>
    <property type="match status" value="1"/>
</dbReference>
<dbReference type="OrthoDB" id="419711at2759"/>
<proteinExistence type="predicted"/>
<feature type="transmembrane region" description="Helical" evidence="1">
    <location>
        <begin position="155"/>
        <end position="174"/>
    </location>
</feature>
<dbReference type="EMBL" id="SDOX01000166">
    <property type="protein sequence ID" value="TFJ80465.1"/>
    <property type="molecule type" value="Genomic_DNA"/>
</dbReference>
<sequence>MGIFNNIINDIAEEPWLIPESPEREDFLFFRGSSHRSISMYRCLIASYWSIWILISILGSVGVPLPDALFGSMDNDMGEKWLIFLTNWSMVLLGTYLWTAFAASLYTDHSPRLLQTVWVLRNCTAVAALVVSLLFWCVLFPAIKKTSWTDVHCHAVNSFLVLLDLTLTHVPYYFKHGWMPFLYLVLYLLFSVVYWAEGGTDPEGDPYIYEPLDYDHPGAATGLVLAVVFLVVPFVHVSLYAYTRCLSQGLCQACFGEGGKMGRREGARTDRLPLLPA</sequence>
<evidence type="ECO:0000313" key="3">
    <source>
        <dbReference type="Proteomes" id="UP000355283"/>
    </source>
</evidence>
<keyword evidence="1" id="KW-1133">Transmembrane helix</keyword>
<reference evidence="2 3" key="1">
    <citation type="submission" date="2019-01" db="EMBL/GenBank/DDBJ databases">
        <title>Nuclear Genome Assembly of the Microalgal Biofuel strain Nannochloropsis salina CCMP1776.</title>
        <authorList>
            <person name="Hovde B."/>
        </authorList>
    </citation>
    <scope>NUCLEOTIDE SEQUENCE [LARGE SCALE GENOMIC DNA]</scope>
    <source>
        <strain evidence="2 3">CCMP1776</strain>
    </source>
</reference>
<protein>
    <recommendedName>
        <fullName evidence="4">Protein rolling stone-like</fullName>
    </recommendedName>
</protein>
<feature type="transmembrane region" description="Helical" evidence="1">
    <location>
        <begin position="181"/>
        <end position="198"/>
    </location>
</feature>
<gene>
    <name evidence="2" type="ORF">NSK_008206</name>
</gene>
<name>A0A4D9CSB0_9STRA</name>
<dbReference type="InterPro" id="IPR049352">
    <property type="entry name" value="Rost"/>
</dbReference>
<dbReference type="PANTHER" id="PTHR12242:SF1">
    <property type="entry name" value="MYND-TYPE DOMAIN-CONTAINING PROTEIN"/>
    <property type="match status" value="1"/>
</dbReference>
<feature type="transmembrane region" description="Helical" evidence="1">
    <location>
        <begin position="41"/>
        <end position="61"/>
    </location>
</feature>
<evidence type="ECO:0000256" key="1">
    <source>
        <dbReference type="SAM" id="Phobius"/>
    </source>
</evidence>
<dbReference type="GO" id="GO:0016020">
    <property type="term" value="C:membrane"/>
    <property type="evidence" value="ECO:0007669"/>
    <property type="project" value="TreeGrafter"/>
</dbReference>
<keyword evidence="1" id="KW-0472">Membrane</keyword>
<dbReference type="AlphaFoldDB" id="A0A4D9CSB0"/>
<feature type="transmembrane region" description="Helical" evidence="1">
    <location>
        <begin position="81"/>
        <end position="106"/>
    </location>
</feature>
<accession>A0A4D9CSB0</accession>
<feature type="transmembrane region" description="Helical" evidence="1">
    <location>
        <begin position="218"/>
        <end position="242"/>
    </location>
</feature>
<dbReference type="PANTHER" id="PTHR12242">
    <property type="entry name" value="OS02G0130600 PROTEIN-RELATED"/>
    <property type="match status" value="1"/>
</dbReference>
<evidence type="ECO:0008006" key="4">
    <source>
        <dbReference type="Google" id="ProtNLM"/>
    </source>
</evidence>
<organism evidence="2 3">
    <name type="scientific">Nannochloropsis salina CCMP1776</name>
    <dbReference type="NCBI Taxonomy" id="1027361"/>
    <lineage>
        <taxon>Eukaryota</taxon>
        <taxon>Sar</taxon>
        <taxon>Stramenopiles</taxon>
        <taxon>Ochrophyta</taxon>
        <taxon>Eustigmatophyceae</taxon>
        <taxon>Eustigmatales</taxon>
        <taxon>Monodopsidaceae</taxon>
        <taxon>Microchloropsis</taxon>
        <taxon>Microchloropsis salina</taxon>
    </lineage>
</organism>
<keyword evidence="1" id="KW-0812">Transmembrane</keyword>
<dbReference type="Proteomes" id="UP000355283">
    <property type="component" value="Unassembled WGS sequence"/>
</dbReference>
<comment type="caution">
    <text evidence="2">The sequence shown here is derived from an EMBL/GenBank/DDBJ whole genome shotgun (WGS) entry which is preliminary data.</text>
</comment>
<keyword evidence="3" id="KW-1185">Reference proteome</keyword>
<evidence type="ECO:0000313" key="2">
    <source>
        <dbReference type="EMBL" id="TFJ80465.1"/>
    </source>
</evidence>